<gene>
    <name evidence="4" type="primary">ubiC</name>
    <name evidence="5" type="ORF">Ga0061065_10442</name>
</gene>
<reference evidence="6" key="1">
    <citation type="submission" date="2015-08" db="EMBL/GenBank/DDBJ databases">
        <authorList>
            <person name="Varghese N."/>
        </authorList>
    </citation>
    <scope>NUCLEOTIDE SEQUENCE [LARGE SCALE GENOMIC DNA]</scope>
    <source>
        <strain evidence="6">JCM 18476</strain>
    </source>
</reference>
<dbReference type="Gene3D" id="3.40.1410.10">
    <property type="entry name" value="Chorismate lyase-like"/>
    <property type="match status" value="1"/>
</dbReference>
<name>A0A0K6IKL5_9GAMM</name>
<dbReference type="HAMAP" id="MF_01632">
    <property type="entry name" value="UbiC"/>
    <property type="match status" value="1"/>
</dbReference>
<feature type="binding site" evidence="4">
    <location>
        <position position="120"/>
    </location>
    <ligand>
        <name>substrate</name>
    </ligand>
</feature>
<dbReference type="GO" id="GO:0005829">
    <property type="term" value="C:cytosol"/>
    <property type="evidence" value="ECO:0007669"/>
    <property type="project" value="TreeGrafter"/>
</dbReference>
<comment type="pathway">
    <text evidence="4">Cofactor biosynthesis; ubiquinone biosynthesis.</text>
</comment>
<feature type="binding site" evidence="4">
    <location>
        <position position="82"/>
    </location>
    <ligand>
        <name>substrate</name>
    </ligand>
</feature>
<dbReference type="EMBL" id="CYHG01000004">
    <property type="protein sequence ID" value="CUB03611.1"/>
    <property type="molecule type" value="Genomic_DNA"/>
</dbReference>
<dbReference type="InterPro" id="IPR028978">
    <property type="entry name" value="Chorismate_lyase_/UTRA_dom_sf"/>
</dbReference>
<evidence type="ECO:0000256" key="1">
    <source>
        <dbReference type="ARBA" id="ARBA00022490"/>
    </source>
</evidence>
<comment type="caution">
    <text evidence="4">Lacks conserved residue(s) required for the propagation of feature annotation.</text>
</comment>
<dbReference type="SUPFAM" id="SSF64288">
    <property type="entry name" value="Chorismate lyase-like"/>
    <property type="match status" value="1"/>
</dbReference>
<comment type="function">
    <text evidence="4">Removes the pyruvyl group from chorismate, with concomitant aromatization of the ring, to provide 4-hydroxybenzoate (4HB) for the ubiquinone pathway.</text>
</comment>
<comment type="similarity">
    <text evidence="4">Belongs to the UbiC family.</text>
</comment>
<dbReference type="GO" id="GO:0042866">
    <property type="term" value="P:pyruvate biosynthetic process"/>
    <property type="evidence" value="ECO:0007669"/>
    <property type="project" value="UniProtKB-UniRule"/>
</dbReference>
<evidence type="ECO:0000313" key="6">
    <source>
        <dbReference type="Proteomes" id="UP000182769"/>
    </source>
</evidence>
<evidence type="ECO:0000256" key="2">
    <source>
        <dbReference type="ARBA" id="ARBA00022688"/>
    </source>
</evidence>
<dbReference type="GO" id="GO:0008813">
    <property type="term" value="F:chorismate lyase activity"/>
    <property type="evidence" value="ECO:0007669"/>
    <property type="project" value="UniProtKB-UniRule"/>
</dbReference>
<dbReference type="Pfam" id="PF04345">
    <property type="entry name" value="Chor_lyase"/>
    <property type="match status" value="1"/>
</dbReference>
<dbReference type="PANTHER" id="PTHR38683:SF1">
    <property type="entry name" value="CHORISMATE PYRUVATE-LYASE"/>
    <property type="match status" value="1"/>
</dbReference>
<accession>A0A0K6IKL5</accession>
<proteinExistence type="inferred from homology"/>
<comment type="catalytic activity">
    <reaction evidence="4">
        <text>chorismate = 4-hydroxybenzoate + pyruvate</text>
        <dbReference type="Rhea" id="RHEA:16505"/>
        <dbReference type="ChEBI" id="CHEBI:15361"/>
        <dbReference type="ChEBI" id="CHEBI:17879"/>
        <dbReference type="ChEBI" id="CHEBI:29748"/>
        <dbReference type="EC" id="4.1.3.40"/>
    </reaction>
</comment>
<dbReference type="STRING" id="1137284.GCA_001418205_01462"/>
<organism evidence="5 6">
    <name type="scientific">Marinomonas fungiae</name>
    <dbReference type="NCBI Taxonomy" id="1137284"/>
    <lineage>
        <taxon>Bacteria</taxon>
        <taxon>Pseudomonadati</taxon>
        <taxon>Pseudomonadota</taxon>
        <taxon>Gammaproteobacteria</taxon>
        <taxon>Oceanospirillales</taxon>
        <taxon>Oceanospirillaceae</taxon>
        <taxon>Marinomonas</taxon>
    </lineage>
</organism>
<keyword evidence="6" id="KW-1185">Reference proteome</keyword>
<keyword evidence="4" id="KW-0670">Pyruvate</keyword>
<keyword evidence="1 4" id="KW-0963">Cytoplasm</keyword>
<evidence type="ECO:0000256" key="3">
    <source>
        <dbReference type="ARBA" id="ARBA00023239"/>
    </source>
</evidence>
<dbReference type="PANTHER" id="PTHR38683">
    <property type="entry name" value="CHORISMATE PYRUVATE-LYASE"/>
    <property type="match status" value="1"/>
</dbReference>
<comment type="subcellular location">
    <subcellularLocation>
        <location evidence="4">Cytoplasm</location>
    </subcellularLocation>
</comment>
<evidence type="ECO:0000256" key="4">
    <source>
        <dbReference type="HAMAP-Rule" id="MF_01632"/>
    </source>
</evidence>
<dbReference type="UniPathway" id="UPA00232"/>
<keyword evidence="2 4" id="KW-0831">Ubiquinone biosynthesis</keyword>
<dbReference type="RefSeq" id="WP_055462577.1">
    <property type="nucleotide sequence ID" value="NZ_CYHG01000004.1"/>
</dbReference>
<dbReference type="EC" id="4.1.3.40" evidence="4"/>
<dbReference type="GO" id="GO:0006744">
    <property type="term" value="P:ubiquinone biosynthetic process"/>
    <property type="evidence" value="ECO:0007669"/>
    <property type="project" value="UniProtKB-UniRule"/>
</dbReference>
<protein>
    <recommendedName>
        <fullName evidence="4">Probable chorismate pyruvate-lyase</fullName>
        <shortName evidence="4">CL</shortName>
        <shortName evidence="4">CPL</shortName>
        <ecNumber evidence="4">4.1.3.40</ecNumber>
    </recommendedName>
</protein>
<sequence length="186" mass="21348">MSLLNQKLTQQFDYRWHTIEQVSRGTIPKSILPWLTTSHSITAKLRQAGQLRVEVLSDDWQAPSPRERLRLGLKNREIARVRTVILYVNEIPVVYARSIIPARSLRGTWRYLPYLDNRPLGGYVYKSKRLRRSSTEVVKLPAGLILNCKDSLWARRSVFIEYGPGILVNEAFYPAISDITLAAGQL</sequence>
<dbReference type="OrthoDB" id="9789493at2"/>
<dbReference type="Proteomes" id="UP000182769">
    <property type="component" value="Unassembled WGS sequence"/>
</dbReference>
<feature type="binding site" evidence="4">
    <location>
        <position position="170"/>
    </location>
    <ligand>
        <name>substrate</name>
    </ligand>
</feature>
<evidence type="ECO:0000313" key="5">
    <source>
        <dbReference type="EMBL" id="CUB03611.1"/>
    </source>
</evidence>
<dbReference type="InterPro" id="IPR007440">
    <property type="entry name" value="Chorismate--pyruvate_lyase"/>
</dbReference>
<dbReference type="AlphaFoldDB" id="A0A0K6IKL5"/>
<keyword evidence="3 4" id="KW-0456">Lyase</keyword>